<gene>
    <name evidence="1" type="ORF">DHETER_LOCUS1777</name>
</gene>
<protein>
    <submittedName>
        <fullName evidence="1">7406_t:CDS:1</fullName>
    </submittedName>
</protein>
<proteinExistence type="predicted"/>
<accession>A0ACA9KGS2</accession>
<sequence>MLGMLCHNLQQKLPETLKKKTKDLISPTNLVNTEDSSIDLFEEEEFEKPLEFEVEAVNITIDDELVIDEFFDISIFEQQEQEVVDESSTIHSQNSINNED</sequence>
<dbReference type="EMBL" id="CAJVPU010001140">
    <property type="protein sequence ID" value="CAG8472487.1"/>
    <property type="molecule type" value="Genomic_DNA"/>
</dbReference>
<dbReference type="Proteomes" id="UP000789702">
    <property type="component" value="Unassembled WGS sequence"/>
</dbReference>
<comment type="caution">
    <text evidence="1">The sequence shown here is derived from an EMBL/GenBank/DDBJ whole genome shotgun (WGS) entry which is preliminary data.</text>
</comment>
<evidence type="ECO:0000313" key="2">
    <source>
        <dbReference type="Proteomes" id="UP000789702"/>
    </source>
</evidence>
<organism evidence="1 2">
    <name type="scientific">Dentiscutata heterogama</name>
    <dbReference type="NCBI Taxonomy" id="1316150"/>
    <lineage>
        <taxon>Eukaryota</taxon>
        <taxon>Fungi</taxon>
        <taxon>Fungi incertae sedis</taxon>
        <taxon>Mucoromycota</taxon>
        <taxon>Glomeromycotina</taxon>
        <taxon>Glomeromycetes</taxon>
        <taxon>Diversisporales</taxon>
        <taxon>Gigasporaceae</taxon>
        <taxon>Dentiscutata</taxon>
    </lineage>
</organism>
<name>A0ACA9KGS2_9GLOM</name>
<reference evidence="1" key="1">
    <citation type="submission" date="2021-06" db="EMBL/GenBank/DDBJ databases">
        <authorList>
            <person name="Kallberg Y."/>
            <person name="Tangrot J."/>
            <person name="Rosling A."/>
        </authorList>
    </citation>
    <scope>NUCLEOTIDE SEQUENCE</scope>
    <source>
        <strain evidence="1">IL203A</strain>
    </source>
</reference>
<evidence type="ECO:0000313" key="1">
    <source>
        <dbReference type="EMBL" id="CAG8472487.1"/>
    </source>
</evidence>
<keyword evidence="2" id="KW-1185">Reference proteome</keyword>